<dbReference type="InterPro" id="IPR050386">
    <property type="entry name" value="Glycosyl_hydrolase_5"/>
</dbReference>
<evidence type="ECO:0000256" key="2">
    <source>
        <dbReference type="ARBA" id="ARBA00022801"/>
    </source>
</evidence>
<organism evidence="7 8">
    <name type="scientific">Malassezia equina</name>
    <dbReference type="NCBI Taxonomy" id="1381935"/>
    <lineage>
        <taxon>Eukaryota</taxon>
        <taxon>Fungi</taxon>
        <taxon>Dikarya</taxon>
        <taxon>Basidiomycota</taxon>
        <taxon>Ustilaginomycotina</taxon>
        <taxon>Malasseziomycetes</taxon>
        <taxon>Malasseziales</taxon>
        <taxon>Malasseziaceae</taxon>
        <taxon>Malassezia</taxon>
    </lineage>
</organism>
<dbReference type="Pfam" id="PF00150">
    <property type="entry name" value="Cellulase"/>
    <property type="match status" value="1"/>
</dbReference>
<keyword evidence="2" id="KW-0378">Hydrolase</keyword>
<evidence type="ECO:0000256" key="1">
    <source>
        <dbReference type="ARBA" id="ARBA00005641"/>
    </source>
</evidence>
<evidence type="ECO:0000259" key="6">
    <source>
        <dbReference type="Pfam" id="PF00150"/>
    </source>
</evidence>
<dbReference type="PANTHER" id="PTHR31297">
    <property type="entry name" value="GLUCAN ENDO-1,6-BETA-GLUCOSIDASE B"/>
    <property type="match status" value="1"/>
</dbReference>
<dbReference type="GO" id="GO:0046557">
    <property type="term" value="F:glucan endo-1,6-beta-glucosidase activity"/>
    <property type="evidence" value="ECO:0007669"/>
    <property type="project" value="TreeGrafter"/>
</dbReference>
<dbReference type="GO" id="GO:0005576">
    <property type="term" value="C:extracellular region"/>
    <property type="evidence" value="ECO:0007669"/>
    <property type="project" value="TreeGrafter"/>
</dbReference>
<proteinExistence type="inferred from homology"/>
<dbReference type="SUPFAM" id="SSF51445">
    <property type="entry name" value="(Trans)glycosidases"/>
    <property type="match status" value="1"/>
</dbReference>
<reference evidence="7" key="1">
    <citation type="submission" date="2023-03" db="EMBL/GenBank/DDBJ databases">
        <title>Mating type loci evolution in Malassezia.</title>
        <authorList>
            <person name="Coelho M.A."/>
        </authorList>
    </citation>
    <scope>NUCLEOTIDE SEQUENCE</scope>
    <source>
        <strain evidence="7">CBS 12830</strain>
    </source>
</reference>
<dbReference type="Gene3D" id="3.20.20.80">
    <property type="entry name" value="Glycosidases"/>
    <property type="match status" value="1"/>
</dbReference>
<dbReference type="InterPro" id="IPR001547">
    <property type="entry name" value="Glyco_hydro_5"/>
</dbReference>
<dbReference type="GO" id="GO:0009251">
    <property type="term" value="P:glucan catabolic process"/>
    <property type="evidence" value="ECO:0007669"/>
    <property type="project" value="TreeGrafter"/>
</dbReference>
<feature type="region of interest" description="Disordered" evidence="4">
    <location>
        <begin position="541"/>
        <end position="655"/>
    </location>
</feature>
<name>A0AAF0J0I1_9BASI</name>
<gene>
    <name evidence="7" type="ORF">MEQU1_003720</name>
</gene>
<sequence>MKDFFKILAVVSLAIASVVASPLNVSPVQENIFARADTVGNKCDKLDDYSPKDSLDVFPVYDAERSEMMRYRFHIGVNLGSWFVAEKWMVPSLFDCVLDGEKGDLAIARGYGTSHDGIKSARARLEKHWDTWITKDDFAHLKQVGVNAVRIPIGYWNLPDAKYLKDTPFENYTEVYKNSWKYVRRAIKYANDNDIGVLLDLHGAYGSQNGQEKSGFNKFDVNFYKGDNRNRTTKALSWIVRDLQDMPNMIGLELLNEAKNSSPEDRKLLMSWYKNALDTIRQIGDTTVDFPLYISDSFSPQQAADIVDSRKDFVAQDTHRYFAFTNKHQSVSEIIDNVKTSTKKTMKDISDKVQDRYIVGEWSCALDPASLSSDKSKDEQLSDFCNAEISTYRNVTAGMFFWSYRFQHCDSNIGWCFRAARGDFFNKYNAWGFYNNETSKVVDRVNQENLDLKHQLALKALFPNPRDLGYAEGFTWAKKLAKKLPVSRLGFKEEYVARRTQKNKDKLHSDSDREDFHDGYLEGVAYIECIVLSYKNEKSESICKKQSSNSTRSISTSNSNSSSSKTSSSSSSKTSSSSSSKTSSSSSSKTSSSSSSSSSKTSSSSSSSSSKPTSTSTSSSSSSLTSPSQSSTVVTSSVSGKTVTATASGTTGGQMCGNDDTYGFGICISGSGNGNNIN</sequence>
<dbReference type="GO" id="GO:0009986">
    <property type="term" value="C:cell surface"/>
    <property type="evidence" value="ECO:0007669"/>
    <property type="project" value="TreeGrafter"/>
</dbReference>
<evidence type="ECO:0000256" key="3">
    <source>
        <dbReference type="ARBA" id="ARBA00023295"/>
    </source>
</evidence>
<comment type="similarity">
    <text evidence="1">Belongs to the glycosyl hydrolase 5 (cellulase A) family.</text>
</comment>
<accession>A0AAF0J0I1</accession>
<dbReference type="InterPro" id="IPR017853">
    <property type="entry name" value="GH"/>
</dbReference>
<feature type="compositionally biased region" description="Low complexity" evidence="4">
    <location>
        <begin position="547"/>
        <end position="649"/>
    </location>
</feature>
<keyword evidence="8" id="KW-1185">Reference proteome</keyword>
<evidence type="ECO:0000313" key="7">
    <source>
        <dbReference type="EMBL" id="WFD25011.1"/>
    </source>
</evidence>
<evidence type="ECO:0000256" key="4">
    <source>
        <dbReference type="SAM" id="MobiDB-lite"/>
    </source>
</evidence>
<protein>
    <recommendedName>
        <fullName evidence="6">Glycoside hydrolase family 5 domain-containing protein</fullName>
    </recommendedName>
</protein>
<feature type="domain" description="Glycoside hydrolase family 5" evidence="6">
    <location>
        <begin position="125"/>
        <end position="403"/>
    </location>
</feature>
<keyword evidence="3" id="KW-0326">Glycosidase</keyword>
<dbReference type="Proteomes" id="UP001214415">
    <property type="component" value="Chromosome 8"/>
</dbReference>
<evidence type="ECO:0000313" key="8">
    <source>
        <dbReference type="Proteomes" id="UP001214415"/>
    </source>
</evidence>
<dbReference type="PANTHER" id="PTHR31297:SF43">
    <property type="entry name" value="GLUCAN 1,3-BETA-GLUCOSIDASE 3"/>
    <property type="match status" value="1"/>
</dbReference>
<dbReference type="EMBL" id="CP119907">
    <property type="protein sequence ID" value="WFD25011.1"/>
    <property type="molecule type" value="Genomic_DNA"/>
</dbReference>
<keyword evidence="5" id="KW-0732">Signal</keyword>
<feature type="signal peptide" evidence="5">
    <location>
        <begin position="1"/>
        <end position="20"/>
    </location>
</feature>
<dbReference type="AlphaFoldDB" id="A0AAF0J0I1"/>
<evidence type="ECO:0000256" key="5">
    <source>
        <dbReference type="SAM" id="SignalP"/>
    </source>
</evidence>
<feature type="chain" id="PRO_5042232797" description="Glycoside hydrolase family 5 domain-containing protein" evidence="5">
    <location>
        <begin position="21"/>
        <end position="678"/>
    </location>
</feature>